<evidence type="ECO:0000313" key="9">
    <source>
        <dbReference type="Proteomes" id="UP000198923"/>
    </source>
</evidence>
<dbReference type="InterPro" id="IPR047817">
    <property type="entry name" value="ABC2_TM_bact-type"/>
</dbReference>
<comment type="subcellular location">
    <subcellularLocation>
        <location evidence="6">Cell membrane</location>
        <topology evidence="6">Multi-pass membrane protein</topology>
    </subcellularLocation>
    <subcellularLocation>
        <location evidence="1">Membrane</location>
        <topology evidence="1">Multi-pass membrane protein</topology>
    </subcellularLocation>
</comment>
<feature type="transmembrane region" description="Helical" evidence="6">
    <location>
        <begin position="171"/>
        <end position="192"/>
    </location>
</feature>
<feature type="domain" description="ABC transmembrane type-2" evidence="7">
    <location>
        <begin position="25"/>
        <end position="253"/>
    </location>
</feature>
<dbReference type="GO" id="GO:0140359">
    <property type="term" value="F:ABC-type transporter activity"/>
    <property type="evidence" value="ECO:0007669"/>
    <property type="project" value="InterPro"/>
</dbReference>
<keyword evidence="9" id="KW-1185">Reference proteome</keyword>
<feature type="transmembrane region" description="Helical" evidence="6">
    <location>
        <begin position="105"/>
        <end position="132"/>
    </location>
</feature>
<organism evidence="8 9">
    <name type="scientific">Sinosporangium album</name>
    <dbReference type="NCBI Taxonomy" id="504805"/>
    <lineage>
        <taxon>Bacteria</taxon>
        <taxon>Bacillati</taxon>
        <taxon>Actinomycetota</taxon>
        <taxon>Actinomycetes</taxon>
        <taxon>Streptosporangiales</taxon>
        <taxon>Streptosporangiaceae</taxon>
        <taxon>Sinosporangium</taxon>
    </lineage>
</organism>
<reference evidence="8 9" key="1">
    <citation type="submission" date="2016-10" db="EMBL/GenBank/DDBJ databases">
        <authorList>
            <person name="de Groot N.N."/>
        </authorList>
    </citation>
    <scope>NUCLEOTIDE SEQUENCE [LARGE SCALE GENOMIC DNA]</scope>
    <source>
        <strain evidence="8 9">CPCC 201354</strain>
    </source>
</reference>
<keyword evidence="5" id="KW-0046">Antibiotic resistance</keyword>
<evidence type="ECO:0000256" key="1">
    <source>
        <dbReference type="ARBA" id="ARBA00004141"/>
    </source>
</evidence>
<evidence type="ECO:0000256" key="2">
    <source>
        <dbReference type="ARBA" id="ARBA00022692"/>
    </source>
</evidence>
<protein>
    <recommendedName>
        <fullName evidence="6">Transport permease protein</fullName>
    </recommendedName>
</protein>
<keyword evidence="3 6" id="KW-1133">Transmembrane helix</keyword>
<evidence type="ECO:0000256" key="3">
    <source>
        <dbReference type="ARBA" id="ARBA00022989"/>
    </source>
</evidence>
<dbReference type="GO" id="GO:0043190">
    <property type="term" value="C:ATP-binding cassette (ABC) transporter complex"/>
    <property type="evidence" value="ECO:0007669"/>
    <property type="project" value="InterPro"/>
</dbReference>
<keyword evidence="2 6" id="KW-0812">Transmembrane</keyword>
<dbReference type="GO" id="GO:0046677">
    <property type="term" value="P:response to antibiotic"/>
    <property type="evidence" value="ECO:0007669"/>
    <property type="project" value="UniProtKB-KW"/>
</dbReference>
<accession>A0A1G7QJY1</accession>
<dbReference type="Pfam" id="PF01061">
    <property type="entry name" value="ABC2_membrane"/>
    <property type="match status" value="1"/>
</dbReference>
<feature type="transmembrane region" description="Helical" evidence="6">
    <location>
        <begin position="225"/>
        <end position="250"/>
    </location>
</feature>
<dbReference type="InterPro" id="IPR051784">
    <property type="entry name" value="Nod_factor_ABC_transporter"/>
</dbReference>
<feature type="transmembrane region" description="Helical" evidence="6">
    <location>
        <begin position="65"/>
        <end position="84"/>
    </location>
</feature>
<dbReference type="RefSeq" id="WP_093166951.1">
    <property type="nucleotide sequence ID" value="NZ_FNCN01000001.1"/>
</dbReference>
<evidence type="ECO:0000256" key="6">
    <source>
        <dbReference type="RuleBase" id="RU361157"/>
    </source>
</evidence>
<dbReference type="EMBL" id="FNCN01000001">
    <property type="protein sequence ID" value="SDF98802.1"/>
    <property type="molecule type" value="Genomic_DNA"/>
</dbReference>
<evidence type="ECO:0000256" key="5">
    <source>
        <dbReference type="ARBA" id="ARBA00023251"/>
    </source>
</evidence>
<name>A0A1G7QJY1_9ACTN</name>
<dbReference type="PROSITE" id="PS51012">
    <property type="entry name" value="ABC_TM2"/>
    <property type="match status" value="1"/>
</dbReference>
<dbReference type="InterPro" id="IPR013525">
    <property type="entry name" value="ABC2_TM"/>
</dbReference>
<feature type="transmembrane region" description="Helical" evidence="6">
    <location>
        <begin position="138"/>
        <end position="164"/>
    </location>
</feature>
<dbReference type="PIRSF" id="PIRSF006648">
    <property type="entry name" value="DrrB"/>
    <property type="match status" value="1"/>
</dbReference>
<evidence type="ECO:0000259" key="7">
    <source>
        <dbReference type="PROSITE" id="PS51012"/>
    </source>
</evidence>
<comment type="similarity">
    <text evidence="6">Belongs to the ABC-2 integral membrane protein family.</text>
</comment>
<evidence type="ECO:0000313" key="8">
    <source>
        <dbReference type="EMBL" id="SDF98802.1"/>
    </source>
</evidence>
<dbReference type="Proteomes" id="UP000198923">
    <property type="component" value="Unassembled WGS sequence"/>
</dbReference>
<keyword evidence="6" id="KW-1003">Cell membrane</keyword>
<keyword evidence="4 6" id="KW-0472">Membrane</keyword>
<dbReference type="PANTHER" id="PTHR43229:SF2">
    <property type="entry name" value="NODULATION PROTEIN J"/>
    <property type="match status" value="1"/>
</dbReference>
<dbReference type="AlphaFoldDB" id="A0A1G7QJY1"/>
<gene>
    <name evidence="8" type="ORF">SAMN05421505_10118</name>
</gene>
<proteinExistence type="inferred from homology"/>
<dbReference type="InterPro" id="IPR000412">
    <property type="entry name" value="ABC_2_transport"/>
</dbReference>
<sequence>MREGTAGRIAALIRHDLRLQMRDPAPLLVRTVMPLLLMGFMQPLFRTALQAENVEGATGAEQAVPGMAVMFTFFLVNLVGFGVFREHGWKTWDRLRAGLARPGEIVAGRVAVPLGVAMLQLAVVFAAGGWLYNLRVRGSWPALVVVGAALALCVVLFGMALVALCRTVAQLAVFANLAALLFAGLGGALTPLSMLPDWASPLAPAVPTYWAMRGFTTVVLDGGGLAAVLTPVAVLLAFSLGFAVLTLAFFRLEHRKISWS</sequence>
<evidence type="ECO:0000256" key="4">
    <source>
        <dbReference type="ARBA" id="ARBA00023136"/>
    </source>
</evidence>
<dbReference type="STRING" id="504805.SAMN05421505_10118"/>
<dbReference type="PANTHER" id="PTHR43229">
    <property type="entry name" value="NODULATION PROTEIN J"/>
    <property type="match status" value="1"/>
</dbReference>
<dbReference type="OrthoDB" id="4526018at2"/>
<keyword evidence="6" id="KW-0813">Transport</keyword>
<feature type="transmembrane region" description="Helical" evidence="6">
    <location>
        <begin position="27"/>
        <end position="45"/>
    </location>
</feature>